<feature type="transmembrane region" description="Helical" evidence="6">
    <location>
        <begin position="171"/>
        <end position="189"/>
    </location>
</feature>
<sequence>MSAIQIVCAIGVPLIWGYQFVAIKVGVAEFPPLFFLALRFLAIALLLVPFVDRPTRQQLGPVAAISLFLGGLNFGLFYVGLGLGSGSMSAVAYQLATPFTVLLAWPLLAERPSLATCAGVMLAFVGVTVLAAEPDQSANPLPLLLVVGAAFAFAVSNVLTKRYGPFDPLMLMGWSSLLTVPQVMLMSLLLEHGQAASLVTAGELGWLALAYTIFAGGIVGFGLWFWLIARCSMVRVAPFRSATSGVCLAFERTVSRRPAYAQADRRRTARDLRGRHHPAETAPPPRLMSGLSGICIDLLSILRENTQKWSRPARQAGIIHSSSKICGEFSGSGRKERPVLLGY</sequence>
<dbReference type="InterPro" id="IPR037185">
    <property type="entry name" value="EmrE-like"/>
</dbReference>
<keyword evidence="3 6" id="KW-1133">Transmembrane helix</keyword>
<feature type="domain" description="EamA" evidence="7">
    <location>
        <begin position="143"/>
        <end position="243"/>
    </location>
</feature>
<evidence type="ECO:0000256" key="6">
    <source>
        <dbReference type="SAM" id="Phobius"/>
    </source>
</evidence>
<dbReference type="SUPFAM" id="SSF103481">
    <property type="entry name" value="Multidrug resistance efflux transporter EmrE"/>
    <property type="match status" value="1"/>
</dbReference>
<evidence type="ECO:0000256" key="2">
    <source>
        <dbReference type="ARBA" id="ARBA00022692"/>
    </source>
</evidence>
<evidence type="ECO:0000313" key="9">
    <source>
        <dbReference type="Proteomes" id="UP001565474"/>
    </source>
</evidence>
<feature type="region of interest" description="Disordered" evidence="5">
    <location>
        <begin position="259"/>
        <end position="284"/>
    </location>
</feature>
<evidence type="ECO:0000256" key="5">
    <source>
        <dbReference type="SAM" id="MobiDB-lite"/>
    </source>
</evidence>
<dbReference type="EMBL" id="JBGBZN010000002">
    <property type="protein sequence ID" value="MEY9469658.1"/>
    <property type="molecule type" value="Genomic_DNA"/>
</dbReference>
<name>A0ABV4GFF3_9BRAD</name>
<evidence type="ECO:0000256" key="4">
    <source>
        <dbReference type="ARBA" id="ARBA00023136"/>
    </source>
</evidence>
<dbReference type="PANTHER" id="PTHR32322:SF9">
    <property type="entry name" value="AMINO-ACID METABOLITE EFFLUX PUMP-RELATED"/>
    <property type="match status" value="1"/>
</dbReference>
<dbReference type="Pfam" id="PF00892">
    <property type="entry name" value="EamA"/>
    <property type="match status" value="2"/>
</dbReference>
<feature type="domain" description="EamA" evidence="7">
    <location>
        <begin position="6"/>
        <end position="130"/>
    </location>
</feature>
<feature type="transmembrane region" description="Helical" evidence="6">
    <location>
        <begin position="33"/>
        <end position="51"/>
    </location>
</feature>
<keyword evidence="9" id="KW-1185">Reference proteome</keyword>
<proteinExistence type="predicted"/>
<evidence type="ECO:0000256" key="3">
    <source>
        <dbReference type="ARBA" id="ARBA00022989"/>
    </source>
</evidence>
<dbReference type="Proteomes" id="UP001565474">
    <property type="component" value="Unassembled WGS sequence"/>
</dbReference>
<protein>
    <submittedName>
        <fullName evidence="8">Drug/metabolite transporter (DMT)-like permease</fullName>
    </submittedName>
</protein>
<feature type="transmembrane region" description="Helical" evidence="6">
    <location>
        <begin position="90"/>
        <end position="108"/>
    </location>
</feature>
<comment type="caution">
    <text evidence="8">The sequence shown here is derived from an EMBL/GenBank/DDBJ whole genome shotgun (WGS) entry which is preliminary data.</text>
</comment>
<evidence type="ECO:0000313" key="8">
    <source>
        <dbReference type="EMBL" id="MEY9469658.1"/>
    </source>
</evidence>
<reference evidence="8 9" key="1">
    <citation type="submission" date="2024-07" db="EMBL/GenBank/DDBJ databases">
        <title>Genomic Encyclopedia of Type Strains, Phase V (KMG-V): Genome sequencing to study the core and pangenomes of soil and plant-associated prokaryotes.</title>
        <authorList>
            <person name="Whitman W."/>
        </authorList>
    </citation>
    <scope>NUCLEOTIDE SEQUENCE [LARGE SCALE GENOMIC DNA]</scope>
    <source>
        <strain evidence="8 9">USDA 222</strain>
    </source>
</reference>
<feature type="transmembrane region" description="Helical" evidence="6">
    <location>
        <begin position="63"/>
        <end position="84"/>
    </location>
</feature>
<gene>
    <name evidence="8" type="ORF">ABH992_002057</name>
</gene>
<evidence type="ECO:0000256" key="1">
    <source>
        <dbReference type="ARBA" id="ARBA00004141"/>
    </source>
</evidence>
<keyword evidence="4 6" id="KW-0472">Membrane</keyword>
<dbReference type="InterPro" id="IPR000620">
    <property type="entry name" value="EamA_dom"/>
</dbReference>
<comment type="subcellular location">
    <subcellularLocation>
        <location evidence="1">Membrane</location>
        <topology evidence="1">Multi-pass membrane protein</topology>
    </subcellularLocation>
</comment>
<feature type="transmembrane region" description="Helical" evidence="6">
    <location>
        <begin position="115"/>
        <end position="132"/>
    </location>
</feature>
<dbReference type="InterPro" id="IPR050638">
    <property type="entry name" value="AA-Vitamin_Transporters"/>
</dbReference>
<accession>A0ABV4GFF3</accession>
<feature type="transmembrane region" description="Helical" evidence="6">
    <location>
        <begin position="209"/>
        <end position="229"/>
    </location>
</feature>
<dbReference type="PANTHER" id="PTHR32322">
    <property type="entry name" value="INNER MEMBRANE TRANSPORTER"/>
    <property type="match status" value="1"/>
</dbReference>
<organism evidence="8 9">
    <name type="scientific">Bradyrhizobium yuanmingense</name>
    <dbReference type="NCBI Taxonomy" id="108015"/>
    <lineage>
        <taxon>Bacteria</taxon>
        <taxon>Pseudomonadati</taxon>
        <taxon>Pseudomonadota</taxon>
        <taxon>Alphaproteobacteria</taxon>
        <taxon>Hyphomicrobiales</taxon>
        <taxon>Nitrobacteraceae</taxon>
        <taxon>Bradyrhizobium</taxon>
    </lineage>
</organism>
<feature type="transmembrane region" description="Helical" evidence="6">
    <location>
        <begin position="138"/>
        <end position="159"/>
    </location>
</feature>
<keyword evidence="2 6" id="KW-0812">Transmembrane</keyword>
<evidence type="ECO:0000259" key="7">
    <source>
        <dbReference type="Pfam" id="PF00892"/>
    </source>
</evidence>
<feature type="compositionally biased region" description="Basic and acidic residues" evidence="5">
    <location>
        <begin position="263"/>
        <end position="272"/>
    </location>
</feature>